<feature type="domain" description="Asparagine synthetase" evidence="5">
    <location>
        <begin position="195"/>
        <end position="568"/>
    </location>
</feature>
<organism evidence="6 7">
    <name type="scientific">Actinosynnema mirum (strain ATCC 29888 / DSM 43827 / JCM 3225 / NBRC 14064 / NCIMB 13271 / NRRL B-12336 / IMRU 3971 / 101)</name>
    <dbReference type="NCBI Taxonomy" id="446462"/>
    <lineage>
        <taxon>Bacteria</taxon>
        <taxon>Bacillati</taxon>
        <taxon>Actinomycetota</taxon>
        <taxon>Actinomycetes</taxon>
        <taxon>Pseudonocardiales</taxon>
        <taxon>Pseudonocardiaceae</taxon>
        <taxon>Actinosynnema</taxon>
    </lineage>
</organism>
<dbReference type="eggNOG" id="COG0367">
    <property type="taxonomic scope" value="Bacteria"/>
</dbReference>
<dbReference type="RefSeq" id="WP_015805002.1">
    <property type="nucleotide sequence ID" value="NC_013093.1"/>
</dbReference>
<dbReference type="OrthoDB" id="7053173at2"/>
<evidence type="ECO:0000313" key="6">
    <source>
        <dbReference type="EMBL" id="ACU40119.1"/>
    </source>
</evidence>
<dbReference type="PANTHER" id="PTHR43284:SF1">
    <property type="entry name" value="ASPARAGINE SYNTHETASE"/>
    <property type="match status" value="1"/>
</dbReference>
<evidence type="ECO:0000256" key="3">
    <source>
        <dbReference type="ARBA" id="ARBA00022888"/>
    </source>
</evidence>
<name>C6WJ43_ACTMD</name>
<dbReference type="InterPro" id="IPR051786">
    <property type="entry name" value="ASN_synthetase/amidase"/>
</dbReference>
<dbReference type="EMBL" id="CP001630">
    <property type="protein sequence ID" value="ACU40119.1"/>
    <property type="molecule type" value="Genomic_DNA"/>
</dbReference>
<comment type="catalytic activity">
    <reaction evidence="4">
        <text>L-aspartate + L-glutamine + ATP + H2O = L-asparagine + L-glutamate + AMP + diphosphate + H(+)</text>
        <dbReference type="Rhea" id="RHEA:12228"/>
        <dbReference type="ChEBI" id="CHEBI:15377"/>
        <dbReference type="ChEBI" id="CHEBI:15378"/>
        <dbReference type="ChEBI" id="CHEBI:29985"/>
        <dbReference type="ChEBI" id="CHEBI:29991"/>
        <dbReference type="ChEBI" id="CHEBI:30616"/>
        <dbReference type="ChEBI" id="CHEBI:33019"/>
        <dbReference type="ChEBI" id="CHEBI:58048"/>
        <dbReference type="ChEBI" id="CHEBI:58359"/>
        <dbReference type="ChEBI" id="CHEBI:456215"/>
        <dbReference type="EC" id="6.3.5.4"/>
    </reaction>
</comment>
<dbReference type="AlphaFoldDB" id="C6WJ43"/>
<dbReference type="Gene3D" id="3.40.50.620">
    <property type="entry name" value="HUPs"/>
    <property type="match status" value="2"/>
</dbReference>
<dbReference type="HOGENOM" id="CLU_021410_1_0_11"/>
<dbReference type="InterPro" id="IPR014729">
    <property type="entry name" value="Rossmann-like_a/b/a_fold"/>
</dbReference>
<accession>C6WJ43</accession>
<dbReference type="Gene3D" id="3.60.20.10">
    <property type="entry name" value="Glutamine Phosphoribosylpyrophosphate, subunit 1, domain 1"/>
    <property type="match status" value="1"/>
</dbReference>
<dbReference type="GO" id="GO:0006529">
    <property type="term" value="P:asparagine biosynthetic process"/>
    <property type="evidence" value="ECO:0007669"/>
    <property type="project" value="UniProtKB-KW"/>
</dbReference>
<dbReference type="Pfam" id="PF00733">
    <property type="entry name" value="Asn_synthase"/>
    <property type="match status" value="1"/>
</dbReference>
<protein>
    <recommendedName>
        <fullName evidence="2">asparagine synthase (glutamine-hydrolyzing)</fullName>
        <ecNumber evidence="2">6.3.5.4</ecNumber>
    </recommendedName>
</protein>
<dbReference type="InterPro" id="IPR001962">
    <property type="entry name" value="Asn_synthase"/>
</dbReference>
<dbReference type="SUPFAM" id="SSF56235">
    <property type="entry name" value="N-terminal nucleophile aminohydrolases (Ntn hydrolases)"/>
    <property type="match status" value="1"/>
</dbReference>
<dbReference type="GO" id="GO:0005829">
    <property type="term" value="C:cytosol"/>
    <property type="evidence" value="ECO:0007669"/>
    <property type="project" value="TreeGrafter"/>
</dbReference>
<dbReference type="SUPFAM" id="SSF52402">
    <property type="entry name" value="Adenine nucleotide alpha hydrolases-like"/>
    <property type="match status" value="1"/>
</dbReference>
<comment type="pathway">
    <text evidence="1">Amino-acid biosynthesis; L-asparagine biosynthesis; L-asparagine from L-aspartate (L-Gln route): step 1/1.</text>
</comment>
<evidence type="ECO:0000259" key="5">
    <source>
        <dbReference type="Pfam" id="PF00733"/>
    </source>
</evidence>
<dbReference type="GO" id="GO:0004066">
    <property type="term" value="F:asparagine synthase (glutamine-hydrolyzing) activity"/>
    <property type="evidence" value="ECO:0007669"/>
    <property type="project" value="UniProtKB-EC"/>
</dbReference>
<dbReference type="PANTHER" id="PTHR43284">
    <property type="entry name" value="ASPARAGINE SYNTHETASE (GLUTAMINE-HYDROLYZING)"/>
    <property type="match status" value="1"/>
</dbReference>
<dbReference type="InterPro" id="IPR029055">
    <property type="entry name" value="Ntn_hydrolases_N"/>
</dbReference>
<evidence type="ECO:0000256" key="2">
    <source>
        <dbReference type="ARBA" id="ARBA00012737"/>
    </source>
</evidence>
<dbReference type="STRING" id="446462.Amir_6316"/>
<keyword evidence="7" id="KW-1185">Reference proteome</keyword>
<dbReference type="Proteomes" id="UP000002213">
    <property type="component" value="Chromosome"/>
</dbReference>
<reference evidence="6 7" key="1">
    <citation type="journal article" date="2009" name="Stand. Genomic Sci.">
        <title>Complete genome sequence of Actinosynnema mirum type strain (101).</title>
        <authorList>
            <person name="Land M."/>
            <person name="Lapidus A."/>
            <person name="Mayilraj S."/>
            <person name="Chen F."/>
            <person name="Copeland A."/>
            <person name="Del Rio T.G."/>
            <person name="Nolan M."/>
            <person name="Lucas S."/>
            <person name="Tice H."/>
            <person name="Cheng J.F."/>
            <person name="Chertkov O."/>
            <person name="Bruce D."/>
            <person name="Goodwin L."/>
            <person name="Pitluck S."/>
            <person name="Rohde M."/>
            <person name="Goker M."/>
            <person name="Pati A."/>
            <person name="Ivanova N."/>
            <person name="Mavromatis K."/>
            <person name="Chen A."/>
            <person name="Palaniappan K."/>
            <person name="Hauser L."/>
            <person name="Chang Y.J."/>
            <person name="Jeffries C.C."/>
            <person name="Brettin T."/>
            <person name="Detter J.C."/>
            <person name="Han C."/>
            <person name="Chain P."/>
            <person name="Tindall B.J."/>
            <person name="Bristow J."/>
            <person name="Eisen J.A."/>
            <person name="Markowitz V."/>
            <person name="Hugenholtz P."/>
            <person name="Kyrpides N.C."/>
            <person name="Klenk H.P."/>
        </authorList>
    </citation>
    <scope>NUCLEOTIDE SEQUENCE [LARGE SCALE GENOMIC DNA]</scope>
    <source>
        <strain evidence="7">ATCC 29888 / DSM 43827 / JCM 3225 / NBRC 14064 / NCIMB 13271 / NRRL B-12336 / IMRU 3971 / 101</strain>
    </source>
</reference>
<keyword evidence="3" id="KW-0061">Asparagine biosynthesis</keyword>
<evidence type="ECO:0000256" key="1">
    <source>
        <dbReference type="ARBA" id="ARBA00005187"/>
    </source>
</evidence>
<evidence type="ECO:0000313" key="7">
    <source>
        <dbReference type="Proteomes" id="UP000002213"/>
    </source>
</evidence>
<gene>
    <name evidence="6" type="ordered locus">Amir_6316</name>
</gene>
<proteinExistence type="predicted"/>
<dbReference type="NCBIfam" id="NF033561">
    <property type="entry name" value="macrolact_Ik_Al"/>
    <property type="match status" value="1"/>
</dbReference>
<evidence type="ECO:0000256" key="4">
    <source>
        <dbReference type="ARBA" id="ARBA00048741"/>
    </source>
</evidence>
<keyword evidence="3" id="KW-0028">Amino-acid biosynthesis</keyword>
<dbReference type="KEGG" id="ami:Amir_6316"/>
<dbReference type="EC" id="6.3.5.4" evidence="2"/>
<sequence>MRWLGGFSTPTAPVRAPDTGTAWPHLPGCWTVGEWSSHELRTTRTGRRTVALIGTCGATPAELGRMGACGVPDEVSWRWAGSYTTVEVTDEHVRVWTDLGGAWPLYLVRADGGVYWGTSSRALAGLTGGGLDLGWLAAWLVAPAEPLLLAGRSLFDGVTHVPAGHRLTLSPRGGSAAVRRVWWPRPRSCATSGSLRTELAAAVAVRVSAAARPTSDLSGGLDSTALALLAHHAPRTGQAVSGVTVHPAGRAEGGDLVYARAAAKRSGITHRLLPLSAEHAPYTGLDAIPVTDEPPPSTIAQARLSAQLRWMRDELGTDCHLTGDGGDTLLCTPPIVLADLLATGHARRGAIEAVRWARLRRLPVWPLLRTAHRTTRGSRRAALLDFGAALLATSSARHEEGDVGWCAVEEPPPWATEEARRRLANLIKVCADHLDEPLTGEFAVTATSEGVAEVGRSARADVQFAEAHGVTAHNPFTDSRVVDAYLSIPLDHRPSPADYKPMLRDAMSDLFPAELTARTTKGDFNADHYQGMRTNLEALHELADGRLAALGLVDPVVLRRTLTRTAAGLPGPLSHVEPAIAAEAWARVDSATPRIAWSKASFHRTGGAG</sequence>